<feature type="non-terminal residue" evidence="1">
    <location>
        <position position="1"/>
    </location>
</feature>
<protein>
    <submittedName>
        <fullName evidence="1">Uncharacterized protein</fullName>
    </submittedName>
</protein>
<proteinExistence type="predicted"/>
<accession>A0A0V1CF90</accession>
<comment type="caution">
    <text evidence="1">The sequence shown here is derived from an EMBL/GenBank/DDBJ whole genome shotgun (WGS) entry which is preliminary data.</text>
</comment>
<keyword evidence="2" id="KW-1185">Reference proteome</keyword>
<gene>
    <name evidence="1" type="ORF">T03_16534</name>
</gene>
<evidence type="ECO:0000313" key="2">
    <source>
        <dbReference type="Proteomes" id="UP000054653"/>
    </source>
</evidence>
<name>A0A0V1CF90_TRIBR</name>
<dbReference type="Proteomes" id="UP000054653">
    <property type="component" value="Unassembled WGS sequence"/>
</dbReference>
<dbReference type="AlphaFoldDB" id="A0A0V1CF90"/>
<feature type="non-terminal residue" evidence="1">
    <location>
        <position position="137"/>
    </location>
</feature>
<evidence type="ECO:0000313" key="1">
    <source>
        <dbReference type="EMBL" id="KRY47920.1"/>
    </source>
</evidence>
<dbReference type="EMBL" id="JYDI01000225">
    <property type="protein sequence ID" value="KRY47920.1"/>
    <property type="molecule type" value="Genomic_DNA"/>
</dbReference>
<reference evidence="1 2" key="1">
    <citation type="submission" date="2015-01" db="EMBL/GenBank/DDBJ databases">
        <title>Evolution of Trichinella species and genotypes.</title>
        <authorList>
            <person name="Korhonen P.K."/>
            <person name="Edoardo P."/>
            <person name="Giuseppe L.R."/>
            <person name="Gasser R.B."/>
        </authorList>
    </citation>
    <scope>NUCLEOTIDE SEQUENCE [LARGE SCALE GENOMIC DNA]</scope>
    <source>
        <strain evidence="1">ISS120</strain>
    </source>
</reference>
<organism evidence="1 2">
    <name type="scientific">Trichinella britovi</name>
    <name type="common">Parasitic roundworm</name>
    <dbReference type="NCBI Taxonomy" id="45882"/>
    <lineage>
        <taxon>Eukaryota</taxon>
        <taxon>Metazoa</taxon>
        <taxon>Ecdysozoa</taxon>
        <taxon>Nematoda</taxon>
        <taxon>Enoplea</taxon>
        <taxon>Dorylaimia</taxon>
        <taxon>Trichinellida</taxon>
        <taxon>Trichinellidae</taxon>
        <taxon>Trichinella</taxon>
    </lineage>
</organism>
<sequence length="137" mass="15899">LYYKNKLQIKIAKYVTFLPISHQIRFCTTSDQVLESSTANKRNSVETDPGWLNFGIGNFFDIIMRYSLKFPSLVQYFLLLGNSIFLHFRAISNKFKKVVSIRVAMCIKSSICWFLTDLSHLIDQWKGIFQAVAANIY</sequence>